<proteinExistence type="predicted"/>
<name>A0A0A9FY66_ARUDO</name>
<organism evidence="1">
    <name type="scientific">Arundo donax</name>
    <name type="common">Giant reed</name>
    <name type="synonym">Donax arundinaceus</name>
    <dbReference type="NCBI Taxonomy" id="35708"/>
    <lineage>
        <taxon>Eukaryota</taxon>
        <taxon>Viridiplantae</taxon>
        <taxon>Streptophyta</taxon>
        <taxon>Embryophyta</taxon>
        <taxon>Tracheophyta</taxon>
        <taxon>Spermatophyta</taxon>
        <taxon>Magnoliopsida</taxon>
        <taxon>Liliopsida</taxon>
        <taxon>Poales</taxon>
        <taxon>Poaceae</taxon>
        <taxon>PACMAD clade</taxon>
        <taxon>Arundinoideae</taxon>
        <taxon>Arundineae</taxon>
        <taxon>Arundo</taxon>
    </lineage>
</organism>
<sequence>MTSVMLYNLTCLSFLKYRFDGFRSLSMCFRSDSFVSDIIGIPTPFSFPTIPYRFRFREKNMKVKVVEPSTDRFRSFSSLIIWYKRTLA</sequence>
<evidence type="ECO:0000313" key="1">
    <source>
        <dbReference type="EMBL" id="JAE17202.1"/>
    </source>
</evidence>
<dbReference type="AlphaFoldDB" id="A0A0A9FY66"/>
<accession>A0A0A9FY66</accession>
<reference evidence="1" key="1">
    <citation type="submission" date="2014-09" db="EMBL/GenBank/DDBJ databases">
        <authorList>
            <person name="Magalhaes I.L.F."/>
            <person name="Oliveira U."/>
            <person name="Santos F.R."/>
            <person name="Vidigal T.H.D.A."/>
            <person name="Brescovit A.D."/>
            <person name="Santos A.J."/>
        </authorList>
    </citation>
    <scope>NUCLEOTIDE SEQUENCE</scope>
    <source>
        <tissue evidence="1">Shoot tissue taken approximately 20 cm above the soil surface</tissue>
    </source>
</reference>
<reference evidence="1" key="2">
    <citation type="journal article" date="2015" name="Data Brief">
        <title>Shoot transcriptome of the giant reed, Arundo donax.</title>
        <authorList>
            <person name="Barrero R.A."/>
            <person name="Guerrero F.D."/>
            <person name="Moolhuijzen P."/>
            <person name="Goolsby J.A."/>
            <person name="Tidwell J."/>
            <person name="Bellgard S.E."/>
            <person name="Bellgard M.I."/>
        </authorList>
    </citation>
    <scope>NUCLEOTIDE SEQUENCE</scope>
    <source>
        <tissue evidence="1">Shoot tissue taken approximately 20 cm above the soil surface</tissue>
    </source>
</reference>
<protein>
    <submittedName>
        <fullName evidence="1">MSH6</fullName>
    </submittedName>
</protein>
<dbReference type="EMBL" id="GBRH01180694">
    <property type="protein sequence ID" value="JAE17202.1"/>
    <property type="molecule type" value="Transcribed_RNA"/>
</dbReference>